<comment type="caution">
    <text evidence="1">The sequence shown here is derived from an EMBL/GenBank/DDBJ whole genome shotgun (WGS) entry which is preliminary data.</text>
</comment>
<dbReference type="EMBL" id="AWUE01018246">
    <property type="protein sequence ID" value="OMO81636.1"/>
    <property type="molecule type" value="Genomic_DNA"/>
</dbReference>
<sequence>MVWYLYKVIDNDDLTREDYIGLLIATITNLFAPSRIGYYEGFKWVDSTPYVLARKPSAFASKSELGTLEKFFYPSGLGQTLFLSKS</sequence>
<organism evidence="1 2">
    <name type="scientific">Corchorus olitorius</name>
    <dbReference type="NCBI Taxonomy" id="93759"/>
    <lineage>
        <taxon>Eukaryota</taxon>
        <taxon>Viridiplantae</taxon>
        <taxon>Streptophyta</taxon>
        <taxon>Embryophyta</taxon>
        <taxon>Tracheophyta</taxon>
        <taxon>Spermatophyta</taxon>
        <taxon>Magnoliopsida</taxon>
        <taxon>eudicotyledons</taxon>
        <taxon>Gunneridae</taxon>
        <taxon>Pentapetalae</taxon>
        <taxon>rosids</taxon>
        <taxon>malvids</taxon>
        <taxon>Malvales</taxon>
        <taxon>Malvaceae</taxon>
        <taxon>Grewioideae</taxon>
        <taxon>Apeibeae</taxon>
        <taxon>Corchorus</taxon>
    </lineage>
</organism>
<proteinExistence type="predicted"/>
<dbReference type="AlphaFoldDB" id="A0A1R3IGA8"/>
<dbReference type="Proteomes" id="UP000187203">
    <property type="component" value="Unassembled WGS sequence"/>
</dbReference>
<protein>
    <submittedName>
        <fullName evidence="1">Uncharacterized protein</fullName>
    </submittedName>
</protein>
<evidence type="ECO:0000313" key="1">
    <source>
        <dbReference type="EMBL" id="OMO81636.1"/>
    </source>
</evidence>
<gene>
    <name evidence="1" type="ORF">COLO4_23460</name>
</gene>
<keyword evidence="2" id="KW-1185">Reference proteome</keyword>
<evidence type="ECO:0000313" key="2">
    <source>
        <dbReference type="Proteomes" id="UP000187203"/>
    </source>
</evidence>
<accession>A0A1R3IGA8</accession>
<name>A0A1R3IGA8_9ROSI</name>
<reference evidence="2" key="1">
    <citation type="submission" date="2013-09" db="EMBL/GenBank/DDBJ databases">
        <title>Corchorus olitorius genome sequencing.</title>
        <authorList>
            <person name="Alam M."/>
            <person name="Haque M.S."/>
            <person name="Islam M.S."/>
            <person name="Emdad E.M."/>
            <person name="Islam M.M."/>
            <person name="Ahmed B."/>
            <person name="Halim A."/>
            <person name="Hossen Q.M.M."/>
            <person name="Hossain M.Z."/>
            <person name="Ahmed R."/>
            <person name="Khan M.M."/>
            <person name="Islam R."/>
            <person name="Rashid M.M."/>
            <person name="Khan S.A."/>
            <person name="Rahman M.S."/>
            <person name="Alam M."/>
            <person name="Yahiya A.S."/>
            <person name="Khan M.S."/>
            <person name="Azam M.S."/>
            <person name="Haque T."/>
            <person name="Lashkar M.Z.H."/>
            <person name="Akhand A.I."/>
            <person name="Morshed G."/>
            <person name="Roy S."/>
            <person name="Uddin K.S."/>
            <person name="Rabeya T."/>
            <person name="Hossain A.S."/>
            <person name="Chowdhury A."/>
            <person name="Snigdha A.R."/>
            <person name="Mortoza M.S."/>
            <person name="Matin S.A."/>
            <person name="Hoque S.M.E."/>
            <person name="Islam M.K."/>
            <person name="Roy D.K."/>
            <person name="Haider R."/>
            <person name="Moosa M.M."/>
            <person name="Elias S.M."/>
            <person name="Hasan A.M."/>
            <person name="Jahan S."/>
            <person name="Shafiuddin M."/>
            <person name="Mahmood N."/>
            <person name="Shommy N.S."/>
        </authorList>
    </citation>
    <scope>NUCLEOTIDE SEQUENCE [LARGE SCALE GENOMIC DNA]</scope>
    <source>
        <strain evidence="2">cv. O-4</strain>
    </source>
</reference>